<keyword evidence="3" id="KW-1185">Reference proteome</keyword>
<evidence type="ECO:0000313" key="2">
    <source>
        <dbReference type="EMBL" id="MED6142167.1"/>
    </source>
</evidence>
<protein>
    <submittedName>
        <fullName evidence="2">Uncharacterized protein</fullName>
    </submittedName>
</protein>
<feature type="region of interest" description="Disordered" evidence="1">
    <location>
        <begin position="181"/>
        <end position="208"/>
    </location>
</feature>
<evidence type="ECO:0000256" key="1">
    <source>
        <dbReference type="SAM" id="MobiDB-lite"/>
    </source>
</evidence>
<sequence length="208" mass="22849">DLPLKQPRDTKTQSFEFGIGNKTYETTAQHGFNLNPDNVTQDFKEGWSDVVSKRRKKITPNPSIGIKSTPIPKGQRNANYLGKQKAASYVPKVVKENQAPATAATDRIAEPSSSVVSKPYHTNAFKTPISFNSHKRRRPRSLLNSPVEVTNEKHNVATMPIESEPISAPATLVDVGVGNDIRNAETPPVEPDPLAKPVLQMEVTSNNQ</sequence>
<comment type="caution">
    <text evidence="2">The sequence shown here is derived from an EMBL/GenBank/DDBJ whole genome shotgun (WGS) entry which is preliminary data.</text>
</comment>
<gene>
    <name evidence="2" type="ORF">PIB30_111009</name>
</gene>
<feature type="region of interest" description="Disordered" evidence="1">
    <location>
        <begin position="58"/>
        <end position="77"/>
    </location>
</feature>
<feature type="non-terminal residue" evidence="2">
    <location>
        <position position="1"/>
    </location>
</feature>
<organism evidence="2 3">
    <name type="scientific">Stylosanthes scabra</name>
    <dbReference type="NCBI Taxonomy" id="79078"/>
    <lineage>
        <taxon>Eukaryota</taxon>
        <taxon>Viridiplantae</taxon>
        <taxon>Streptophyta</taxon>
        <taxon>Embryophyta</taxon>
        <taxon>Tracheophyta</taxon>
        <taxon>Spermatophyta</taxon>
        <taxon>Magnoliopsida</taxon>
        <taxon>eudicotyledons</taxon>
        <taxon>Gunneridae</taxon>
        <taxon>Pentapetalae</taxon>
        <taxon>rosids</taxon>
        <taxon>fabids</taxon>
        <taxon>Fabales</taxon>
        <taxon>Fabaceae</taxon>
        <taxon>Papilionoideae</taxon>
        <taxon>50 kb inversion clade</taxon>
        <taxon>dalbergioids sensu lato</taxon>
        <taxon>Dalbergieae</taxon>
        <taxon>Pterocarpus clade</taxon>
        <taxon>Stylosanthes</taxon>
    </lineage>
</organism>
<feature type="non-terminal residue" evidence="2">
    <location>
        <position position="208"/>
    </location>
</feature>
<feature type="region of interest" description="Disordered" evidence="1">
    <location>
        <begin position="99"/>
        <end position="145"/>
    </location>
</feature>
<reference evidence="2 3" key="1">
    <citation type="journal article" date="2023" name="Plants (Basel)">
        <title>Bridging the Gap: Combining Genomics and Transcriptomics Approaches to Understand Stylosanthes scabra, an Orphan Legume from the Brazilian Caatinga.</title>
        <authorList>
            <person name="Ferreira-Neto J.R.C."/>
            <person name="da Silva M.D."/>
            <person name="Binneck E."/>
            <person name="de Melo N.F."/>
            <person name="da Silva R.H."/>
            <person name="de Melo A.L.T.M."/>
            <person name="Pandolfi V."/>
            <person name="Bustamante F.O."/>
            <person name="Brasileiro-Vidal A.C."/>
            <person name="Benko-Iseppon A.M."/>
        </authorList>
    </citation>
    <scope>NUCLEOTIDE SEQUENCE [LARGE SCALE GENOMIC DNA]</scope>
    <source>
        <tissue evidence="2">Leaves</tissue>
    </source>
</reference>
<dbReference type="Proteomes" id="UP001341840">
    <property type="component" value="Unassembled WGS sequence"/>
</dbReference>
<evidence type="ECO:0000313" key="3">
    <source>
        <dbReference type="Proteomes" id="UP001341840"/>
    </source>
</evidence>
<proteinExistence type="predicted"/>
<dbReference type="EMBL" id="JASCZI010067106">
    <property type="protein sequence ID" value="MED6142167.1"/>
    <property type="molecule type" value="Genomic_DNA"/>
</dbReference>
<accession>A0ABU6T0J0</accession>
<name>A0ABU6T0J0_9FABA</name>